<accession>A0ABN8XJL3</accession>
<dbReference type="Proteomes" id="UP001161497">
    <property type="component" value="Chromosome"/>
</dbReference>
<protein>
    <submittedName>
        <fullName evidence="1">Uncharacterized protein</fullName>
    </submittedName>
</protein>
<evidence type="ECO:0000313" key="1">
    <source>
        <dbReference type="EMBL" id="CAI9086281.1"/>
    </source>
</evidence>
<organism evidence="1 2">
    <name type="scientific">Candidatus Methylacidiphilum fumarolicum</name>
    <dbReference type="NCBI Taxonomy" id="591154"/>
    <lineage>
        <taxon>Bacteria</taxon>
        <taxon>Pseudomonadati</taxon>
        <taxon>Verrucomicrobiota</taxon>
        <taxon>Methylacidiphilae</taxon>
        <taxon>Methylacidiphilales</taxon>
        <taxon>Methylacidiphilaceae</taxon>
        <taxon>Methylacidiphilum (ex Ratnadevi et al. 2023)</taxon>
    </lineage>
</organism>
<name>A0ABN8XJL3_9BACT</name>
<evidence type="ECO:0000313" key="2">
    <source>
        <dbReference type="Proteomes" id="UP001161497"/>
    </source>
</evidence>
<sequence length="49" mass="6035">MFLETLQARGNGIFPLIFKLINKNIKYFLHLSIYSYIYKKLIYRRYNES</sequence>
<proteinExistence type="predicted"/>
<gene>
    <name evidence="1" type="ORF">MFUM_1960</name>
</gene>
<dbReference type="EMBL" id="OX458932">
    <property type="protein sequence ID" value="CAI9086281.1"/>
    <property type="molecule type" value="Genomic_DNA"/>
</dbReference>
<keyword evidence="2" id="KW-1185">Reference proteome</keyword>
<reference evidence="1" key="1">
    <citation type="submission" date="2023-03" db="EMBL/GenBank/DDBJ databases">
        <authorList>
            <person name="Cremers G."/>
            <person name="Picone N."/>
        </authorList>
    </citation>
    <scope>NUCLEOTIDE SEQUENCE</scope>
    <source>
        <strain evidence="1">Sample_alias</strain>
    </source>
</reference>